<dbReference type="EMBL" id="CAKKLH010000343">
    <property type="protein sequence ID" value="CAH0113648.1"/>
    <property type="molecule type" value="Genomic_DNA"/>
</dbReference>
<dbReference type="OrthoDB" id="2289278at2759"/>
<organism evidence="7 8">
    <name type="scientific">Daphnia galeata</name>
    <dbReference type="NCBI Taxonomy" id="27404"/>
    <lineage>
        <taxon>Eukaryota</taxon>
        <taxon>Metazoa</taxon>
        <taxon>Ecdysozoa</taxon>
        <taxon>Arthropoda</taxon>
        <taxon>Crustacea</taxon>
        <taxon>Branchiopoda</taxon>
        <taxon>Diplostraca</taxon>
        <taxon>Cladocera</taxon>
        <taxon>Anomopoda</taxon>
        <taxon>Daphniidae</taxon>
        <taxon>Daphnia</taxon>
    </lineage>
</organism>
<dbReference type="AlphaFoldDB" id="A0A8J2S6U4"/>
<comment type="similarity">
    <text evidence="5">Belongs to the SMCR8 family.</text>
</comment>
<dbReference type="PANTHER" id="PTHR31334">
    <property type="entry name" value="SMITH-MAGENIS SYNDROME REGION GENE 8 PROTEIN"/>
    <property type="match status" value="1"/>
</dbReference>
<keyword evidence="3" id="KW-0344">Guanine-nucleotide releasing factor</keyword>
<keyword evidence="2" id="KW-0963">Cytoplasm</keyword>
<keyword evidence="4" id="KW-0072">Autophagy</keyword>
<feature type="domain" description="UDENN FLCN/SMCR8-type" evidence="6">
    <location>
        <begin position="1"/>
        <end position="246"/>
    </location>
</feature>
<dbReference type="GO" id="GO:0005085">
    <property type="term" value="F:guanyl-nucleotide exchange factor activity"/>
    <property type="evidence" value="ECO:0007669"/>
    <property type="project" value="UniProtKB-KW"/>
</dbReference>
<keyword evidence="8" id="KW-1185">Reference proteome</keyword>
<evidence type="ECO:0000313" key="8">
    <source>
        <dbReference type="Proteomes" id="UP000789390"/>
    </source>
</evidence>
<reference evidence="7" key="1">
    <citation type="submission" date="2021-11" db="EMBL/GenBank/DDBJ databases">
        <authorList>
            <person name="Schell T."/>
        </authorList>
    </citation>
    <scope>NUCLEOTIDE SEQUENCE</scope>
    <source>
        <strain evidence="7">M5</strain>
    </source>
</reference>
<dbReference type="PROSITE" id="PS51834">
    <property type="entry name" value="DENN_FLCN_SMCR8"/>
    <property type="match status" value="1"/>
</dbReference>
<evidence type="ECO:0000256" key="3">
    <source>
        <dbReference type="ARBA" id="ARBA00022658"/>
    </source>
</evidence>
<dbReference type="GO" id="GO:0005737">
    <property type="term" value="C:cytoplasm"/>
    <property type="evidence" value="ECO:0007669"/>
    <property type="project" value="UniProtKB-SubCell"/>
</dbReference>
<sequence>MASSPTIRDFILISEFCEVEGPRCVLTIPAVLPHLNNNEHFNLDEFLLYIMTTDYQNFAGEKLDEISDVPSIRTNIIQNFHAILHYFTLKDSQARGGVRPSCIAYISTNQTKLYRLKNEILIVLNMSAQILKNANIRWMRSLGQDVGVQENNNITSLLDKWQHLTQSEPQIGDHEKKLKPWHMLCPIGISIVISGLLFVYKICSRPLEDQILDQKVICLTYDLFTTVNSDDVDFKAVISQLNSIIL</sequence>
<evidence type="ECO:0000259" key="6">
    <source>
        <dbReference type="PROSITE" id="PS51834"/>
    </source>
</evidence>
<comment type="caution">
    <text evidence="7">The sequence shown here is derived from an EMBL/GenBank/DDBJ whole genome shotgun (WGS) entry which is preliminary data.</text>
</comment>
<comment type="subcellular location">
    <subcellularLocation>
        <location evidence="1">Cytoplasm</location>
    </subcellularLocation>
</comment>
<evidence type="ECO:0000256" key="2">
    <source>
        <dbReference type="ARBA" id="ARBA00022490"/>
    </source>
</evidence>
<dbReference type="Proteomes" id="UP000789390">
    <property type="component" value="Unassembled WGS sequence"/>
</dbReference>
<dbReference type="GO" id="GO:0006914">
    <property type="term" value="P:autophagy"/>
    <property type="evidence" value="ECO:0007669"/>
    <property type="project" value="UniProtKB-KW"/>
</dbReference>
<gene>
    <name evidence="7" type="ORF">DGAL_LOCUS17548</name>
</gene>
<protein>
    <recommendedName>
        <fullName evidence="6">UDENN FLCN/SMCR8-type domain-containing protein</fullName>
    </recommendedName>
</protein>
<proteinExistence type="inferred from homology"/>
<name>A0A8J2S6U4_9CRUS</name>
<dbReference type="GO" id="GO:0032045">
    <property type="term" value="C:guanyl-nucleotide exchange factor complex"/>
    <property type="evidence" value="ECO:0007669"/>
    <property type="project" value="TreeGrafter"/>
</dbReference>
<evidence type="ECO:0000313" key="7">
    <source>
        <dbReference type="EMBL" id="CAH0113648.1"/>
    </source>
</evidence>
<evidence type="ECO:0000256" key="5">
    <source>
        <dbReference type="ARBA" id="ARBA00038137"/>
    </source>
</evidence>
<evidence type="ECO:0000256" key="1">
    <source>
        <dbReference type="ARBA" id="ARBA00004496"/>
    </source>
</evidence>
<evidence type="ECO:0000256" key="4">
    <source>
        <dbReference type="ARBA" id="ARBA00023006"/>
    </source>
</evidence>
<dbReference type="InterPro" id="IPR037521">
    <property type="entry name" value="FLCN/SMCR8_DENN"/>
</dbReference>
<dbReference type="PANTHER" id="PTHR31334:SF1">
    <property type="entry name" value="GUANINE NUCLEOTIDE EXCHANGE PROTEIN SMCR8"/>
    <property type="match status" value="1"/>
</dbReference>
<accession>A0A8J2S6U4</accession>